<dbReference type="STRING" id="13333.W1NN53"/>
<keyword evidence="3" id="KW-0808">Transferase</keyword>
<evidence type="ECO:0000256" key="10">
    <source>
        <dbReference type="ARBA" id="ARBA00023136"/>
    </source>
</evidence>
<dbReference type="EMBL" id="KI396919">
    <property type="protein sequence ID" value="ERM96774.1"/>
    <property type="molecule type" value="Genomic_DNA"/>
</dbReference>
<dbReference type="GO" id="GO:0004674">
    <property type="term" value="F:protein serine/threonine kinase activity"/>
    <property type="evidence" value="ECO:0007669"/>
    <property type="project" value="UniProtKB-KW"/>
</dbReference>
<dbReference type="Gramene" id="ERM96774">
    <property type="protein sequence ID" value="ERM96774"/>
    <property type="gene ID" value="AMTR_s01480p00009240"/>
</dbReference>
<evidence type="ECO:0000256" key="8">
    <source>
        <dbReference type="ARBA" id="ARBA00022840"/>
    </source>
</evidence>
<dbReference type="FunFam" id="1.10.510.10:FF:000590">
    <property type="entry name" value="PR5-like receptor kinase"/>
    <property type="match status" value="1"/>
</dbReference>
<dbReference type="PANTHER" id="PTHR27009">
    <property type="entry name" value="RUST RESISTANCE KINASE LR10-RELATED"/>
    <property type="match status" value="1"/>
</dbReference>
<dbReference type="SUPFAM" id="SSF56112">
    <property type="entry name" value="Protein kinase-like (PK-like)"/>
    <property type="match status" value="1"/>
</dbReference>
<dbReference type="Proteomes" id="UP000017836">
    <property type="component" value="Unassembled WGS sequence"/>
</dbReference>
<dbReference type="SMART" id="SM00220">
    <property type="entry name" value="S_TKc"/>
    <property type="match status" value="1"/>
</dbReference>
<dbReference type="InterPro" id="IPR017441">
    <property type="entry name" value="Protein_kinase_ATP_BS"/>
</dbReference>
<keyword evidence="8 12" id="KW-0067">ATP-binding</keyword>
<dbReference type="PIRSF" id="PIRSF000654">
    <property type="entry name" value="Integrin-linked_kinase"/>
    <property type="match status" value="1"/>
</dbReference>
<keyword evidence="11" id="KW-0325">Glycoprotein</keyword>
<dbReference type="OMA" id="FCADGWR"/>
<evidence type="ECO:0000259" key="15">
    <source>
        <dbReference type="PROSITE" id="PS50011"/>
    </source>
</evidence>
<comment type="similarity">
    <text evidence="13">Belongs to the protein kinase superfamily.</text>
</comment>
<dbReference type="Pfam" id="PF00069">
    <property type="entry name" value="Pkinase"/>
    <property type="match status" value="1"/>
</dbReference>
<keyword evidence="4" id="KW-0812">Transmembrane</keyword>
<dbReference type="CDD" id="cd14066">
    <property type="entry name" value="STKc_IRAK"/>
    <property type="match status" value="1"/>
</dbReference>
<keyword evidence="6 12" id="KW-0547">Nucleotide-binding</keyword>
<dbReference type="GO" id="GO:0016020">
    <property type="term" value="C:membrane"/>
    <property type="evidence" value="ECO:0007669"/>
    <property type="project" value="UniProtKB-SubCell"/>
</dbReference>
<accession>W1NN53</accession>
<dbReference type="HOGENOM" id="CLU_000288_21_4_1"/>
<evidence type="ECO:0000256" key="4">
    <source>
        <dbReference type="ARBA" id="ARBA00022692"/>
    </source>
</evidence>
<dbReference type="Gene3D" id="1.10.510.10">
    <property type="entry name" value="Transferase(Phosphotransferase) domain 1"/>
    <property type="match status" value="1"/>
</dbReference>
<sequence>MSKGVEGQDVEEFLRNYGNEMPTRYSYKDIKKMTNNFREKLGQGGFGSVYKGKLIDGRLIAVKVLAEPKGSGEEFINEVATIGRIHHINVVRLLGFCADGWRKALIYDFMPNGSLERFIFFDKPRSHCLHWETLYKVALGTSRGLEYLHRGCETRILHLDIKPHNILLDEDFCPKISDFGLAKLYSNKQSVISLTGARGTIGYMAPEVYSRSFGVVSHKSDVYSFGMLLLEMVGGRKNFDQRANSSEVYFPDWVYSRLECGGDLEVGHIKGEEKEMAKRMMVVGLWCIQINPTDRPCITKVVEMLDGNSQTLVLPPKPSFSSPKKRSSLESDSGHTEMSIL</sequence>
<evidence type="ECO:0000256" key="6">
    <source>
        <dbReference type="ARBA" id="ARBA00022741"/>
    </source>
</evidence>
<feature type="binding site" evidence="12">
    <location>
        <position position="63"/>
    </location>
    <ligand>
        <name>ATP</name>
        <dbReference type="ChEBI" id="CHEBI:30616"/>
    </ligand>
</feature>
<organism evidence="16 17">
    <name type="scientific">Amborella trichopoda</name>
    <dbReference type="NCBI Taxonomy" id="13333"/>
    <lineage>
        <taxon>Eukaryota</taxon>
        <taxon>Viridiplantae</taxon>
        <taxon>Streptophyta</taxon>
        <taxon>Embryophyta</taxon>
        <taxon>Tracheophyta</taxon>
        <taxon>Spermatophyta</taxon>
        <taxon>Magnoliopsida</taxon>
        <taxon>Amborellales</taxon>
        <taxon>Amborellaceae</taxon>
        <taxon>Amborella</taxon>
    </lineage>
</organism>
<name>W1NN53_AMBTC</name>
<evidence type="ECO:0000256" key="5">
    <source>
        <dbReference type="ARBA" id="ARBA00022729"/>
    </source>
</evidence>
<evidence type="ECO:0000256" key="1">
    <source>
        <dbReference type="ARBA" id="ARBA00004479"/>
    </source>
</evidence>
<evidence type="ECO:0000256" key="11">
    <source>
        <dbReference type="ARBA" id="ARBA00023180"/>
    </source>
</evidence>
<comment type="subcellular location">
    <subcellularLocation>
        <location evidence="1">Membrane</location>
        <topology evidence="1">Single-pass type I membrane protein</topology>
    </subcellularLocation>
</comment>
<dbReference type="InterPro" id="IPR011009">
    <property type="entry name" value="Kinase-like_dom_sf"/>
</dbReference>
<dbReference type="PROSITE" id="PS50011">
    <property type="entry name" value="PROTEIN_KINASE_DOM"/>
    <property type="match status" value="1"/>
</dbReference>
<feature type="region of interest" description="Disordered" evidence="14">
    <location>
        <begin position="313"/>
        <end position="341"/>
    </location>
</feature>
<evidence type="ECO:0000313" key="16">
    <source>
        <dbReference type="EMBL" id="ERM96774.1"/>
    </source>
</evidence>
<evidence type="ECO:0000256" key="13">
    <source>
        <dbReference type="RuleBase" id="RU000304"/>
    </source>
</evidence>
<gene>
    <name evidence="16" type="ORF">AMTR_s01480p00009240</name>
</gene>
<dbReference type="InterPro" id="IPR000719">
    <property type="entry name" value="Prot_kinase_dom"/>
</dbReference>
<keyword evidence="9" id="KW-1133">Transmembrane helix</keyword>
<dbReference type="PROSITE" id="PS00107">
    <property type="entry name" value="PROTEIN_KINASE_ATP"/>
    <property type="match status" value="1"/>
</dbReference>
<evidence type="ECO:0000256" key="14">
    <source>
        <dbReference type="SAM" id="MobiDB-lite"/>
    </source>
</evidence>
<evidence type="ECO:0000256" key="7">
    <source>
        <dbReference type="ARBA" id="ARBA00022777"/>
    </source>
</evidence>
<evidence type="ECO:0000256" key="3">
    <source>
        <dbReference type="ARBA" id="ARBA00022679"/>
    </source>
</evidence>
<dbReference type="InterPro" id="IPR008271">
    <property type="entry name" value="Ser/Thr_kinase_AS"/>
</dbReference>
<dbReference type="InterPro" id="IPR045874">
    <property type="entry name" value="LRK10/LRL21-25-like"/>
</dbReference>
<evidence type="ECO:0000256" key="9">
    <source>
        <dbReference type="ARBA" id="ARBA00022989"/>
    </source>
</evidence>
<feature type="domain" description="Protein kinase" evidence="15">
    <location>
        <begin position="35"/>
        <end position="313"/>
    </location>
</feature>
<keyword evidence="5" id="KW-0732">Signal</keyword>
<dbReference type="Gene3D" id="3.30.200.20">
    <property type="entry name" value="Phosphorylase Kinase, domain 1"/>
    <property type="match status" value="1"/>
</dbReference>
<keyword evidence="2 13" id="KW-0723">Serine/threonine-protein kinase</keyword>
<dbReference type="FunFam" id="3.30.200.20:FF:000178">
    <property type="entry name" value="serine/threonine-protein kinase PBS1-like"/>
    <property type="match status" value="1"/>
</dbReference>
<evidence type="ECO:0000256" key="2">
    <source>
        <dbReference type="ARBA" id="ARBA00022527"/>
    </source>
</evidence>
<dbReference type="AlphaFoldDB" id="W1NN53"/>
<evidence type="ECO:0000313" key="17">
    <source>
        <dbReference type="Proteomes" id="UP000017836"/>
    </source>
</evidence>
<reference evidence="17" key="1">
    <citation type="journal article" date="2013" name="Science">
        <title>The Amborella genome and the evolution of flowering plants.</title>
        <authorList>
            <consortium name="Amborella Genome Project"/>
        </authorList>
    </citation>
    <scope>NUCLEOTIDE SEQUENCE [LARGE SCALE GENOMIC DNA]</scope>
</reference>
<keyword evidence="10" id="KW-0472">Membrane</keyword>
<keyword evidence="7" id="KW-0418">Kinase</keyword>
<dbReference type="eggNOG" id="KOG1187">
    <property type="taxonomic scope" value="Eukaryota"/>
</dbReference>
<protein>
    <recommendedName>
        <fullName evidence="15">Protein kinase domain-containing protein</fullName>
    </recommendedName>
</protein>
<dbReference type="GO" id="GO:0005524">
    <property type="term" value="F:ATP binding"/>
    <property type="evidence" value="ECO:0007669"/>
    <property type="project" value="UniProtKB-UniRule"/>
</dbReference>
<keyword evidence="17" id="KW-1185">Reference proteome</keyword>
<dbReference type="PROSITE" id="PS00108">
    <property type="entry name" value="PROTEIN_KINASE_ST"/>
    <property type="match status" value="1"/>
</dbReference>
<evidence type="ECO:0000256" key="12">
    <source>
        <dbReference type="PROSITE-ProRule" id="PRU10141"/>
    </source>
</evidence>
<proteinExistence type="inferred from homology"/>